<evidence type="ECO:0000313" key="3">
    <source>
        <dbReference type="Proteomes" id="UP001055514"/>
    </source>
</evidence>
<gene>
    <name evidence="2" type="ORF">MWH18_14070</name>
</gene>
<evidence type="ECO:0000313" key="2">
    <source>
        <dbReference type="EMBL" id="USU93473.1"/>
    </source>
</evidence>
<dbReference type="PROSITE" id="PS51257">
    <property type="entry name" value="PROKAR_LIPOPROTEIN"/>
    <property type="match status" value="1"/>
</dbReference>
<evidence type="ECO:0008006" key="4">
    <source>
        <dbReference type="Google" id="ProtNLM"/>
    </source>
</evidence>
<dbReference type="EMBL" id="CP095407">
    <property type="protein sequence ID" value="USU93473.1"/>
    <property type="molecule type" value="Genomic_DNA"/>
</dbReference>
<reference evidence="2" key="1">
    <citation type="submission" date="2022-04" db="EMBL/GenBank/DDBJ databases">
        <title>Emergence of ST220 Acinetobacter pittii strain in bloodstream infection, which co-producing chromosomal NDM-1 and OXA-820 carbapenemases.</title>
        <authorList>
            <person name="Tian C."/>
            <person name="Xing M."/>
            <person name="Fu L."/>
            <person name="Xia D."/>
        </authorList>
    </citation>
    <scope>NUCLEOTIDE SEQUENCE</scope>
    <source>
        <strain evidence="2">TCM</strain>
    </source>
</reference>
<dbReference type="Proteomes" id="UP001055514">
    <property type="component" value="Chromosome"/>
</dbReference>
<feature type="chain" id="PRO_5042296634" description="Lipoprotein" evidence="1">
    <location>
        <begin position="22"/>
        <end position="363"/>
    </location>
</feature>
<name>A0AAE9S7N3_ACIPI</name>
<sequence>MKFNSKRISGFLIFTSTIILAACGGEGSDQNTHDQAENNLEKEDKIYQVYYQSSDISSSIYRDSFEITQYSIKNNEIFFAKSHNQPLETELLTEQKVLNKGTLQTHTVKRLTPSSWTYELMPDLKENLKFEIVNLEGENIFDRVLPGYKENKNLETGLHNQLDKNLIDFYQNYKNVRFPKNSYCYRLKETQWNQSYISDISSFNSNPSFSEKKQSIVERYNNLGQDKKYFRLLNSQWYGYNLTVLENLETGDIQSALGNNNNQSAFFINFISSSRWDADRNLAYEKSHLYSIEDNPLNNVHSLIAFRQKLKIANLEKGCFAFNTQAAQAIQRLNLVNWQPGDSSDIGPFFGRRTFVYDMSELE</sequence>
<dbReference type="RefSeq" id="WP_032056748.1">
    <property type="nucleotide sequence ID" value="NZ_BBTX01000015.1"/>
</dbReference>
<dbReference type="AlphaFoldDB" id="A0AAE9S7N3"/>
<evidence type="ECO:0000256" key="1">
    <source>
        <dbReference type="SAM" id="SignalP"/>
    </source>
</evidence>
<keyword evidence="1" id="KW-0732">Signal</keyword>
<accession>A0AAE9S7N3</accession>
<proteinExistence type="predicted"/>
<organism evidence="2 3">
    <name type="scientific">Acinetobacter pittii</name>
    <name type="common">Acinetobacter genomosp. 3</name>
    <dbReference type="NCBI Taxonomy" id="48296"/>
    <lineage>
        <taxon>Bacteria</taxon>
        <taxon>Pseudomonadati</taxon>
        <taxon>Pseudomonadota</taxon>
        <taxon>Gammaproteobacteria</taxon>
        <taxon>Moraxellales</taxon>
        <taxon>Moraxellaceae</taxon>
        <taxon>Acinetobacter</taxon>
        <taxon>Acinetobacter calcoaceticus/baumannii complex</taxon>
    </lineage>
</organism>
<feature type="signal peptide" evidence="1">
    <location>
        <begin position="1"/>
        <end position="21"/>
    </location>
</feature>
<protein>
    <recommendedName>
        <fullName evidence="4">Lipoprotein</fullName>
    </recommendedName>
</protein>